<gene>
    <name evidence="2" type="ORF">ABT317_25400</name>
</gene>
<dbReference type="EMBL" id="JBEPCU010000508">
    <property type="protein sequence ID" value="MER6980215.1"/>
    <property type="molecule type" value="Genomic_DNA"/>
</dbReference>
<keyword evidence="3" id="KW-1185">Reference proteome</keyword>
<evidence type="ECO:0008006" key="4">
    <source>
        <dbReference type="Google" id="ProtNLM"/>
    </source>
</evidence>
<accession>A0ABV1W7Q9</accession>
<reference evidence="2 3" key="1">
    <citation type="submission" date="2024-06" db="EMBL/GenBank/DDBJ databases">
        <title>The Natural Products Discovery Center: Release of the First 8490 Sequenced Strains for Exploring Actinobacteria Biosynthetic Diversity.</title>
        <authorList>
            <person name="Kalkreuter E."/>
            <person name="Kautsar S.A."/>
            <person name="Yang D."/>
            <person name="Bader C.D."/>
            <person name="Teijaro C.N."/>
            <person name="Fluegel L."/>
            <person name="Davis C.M."/>
            <person name="Simpson J.R."/>
            <person name="Lauterbach L."/>
            <person name="Steele A.D."/>
            <person name="Gui C."/>
            <person name="Meng S."/>
            <person name="Li G."/>
            <person name="Viehrig K."/>
            <person name="Ye F."/>
            <person name="Su P."/>
            <person name="Kiefer A.F."/>
            <person name="Nichols A."/>
            <person name="Cepeda A.J."/>
            <person name="Yan W."/>
            <person name="Fan B."/>
            <person name="Jiang Y."/>
            <person name="Adhikari A."/>
            <person name="Zheng C.-J."/>
            <person name="Schuster L."/>
            <person name="Cowan T.M."/>
            <person name="Smanski M.J."/>
            <person name="Chevrette M.G."/>
            <person name="De Carvalho L.P.S."/>
            <person name="Shen B."/>
        </authorList>
    </citation>
    <scope>NUCLEOTIDE SEQUENCE [LARGE SCALE GENOMIC DNA]</scope>
    <source>
        <strain evidence="2 3">NPDC000634</strain>
    </source>
</reference>
<feature type="region of interest" description="Disordered" evidence="1">
    <location>
        <begin position="56"/>
        <end position="90"/>
    </location>
</feature>
<evidence type="ECO:0000313" key="3">
    <source>
        <dbReference type="Proteomes" id="UP001458415"/>
    </source>
</evidence>
<dbReference type="Proteomes" id="UP001458415">
    <property type="component" value="Unassembled WGS sequence"/>
</dbReference>
<evidence type="ECO:0000313" key="2">
    <source>
        <dbReference type="EMBL" id="MER6980215.1"/>
    </source>
</evidence>
<comment type="caution">
    <text evidence="2">The sequence shown here is derived from an EMBL/GenBank/DDBJ whole genome shotgun (WGS) entry which is preliminary data.</text>
</comment>
<evidence type="ECO:0000256" key="1">
    <source>
        <dbReference type="SAM" id="MobiDB-lite"/>
    </source>
</evidence>
<sequence length="90" mass="10137">MSQIAFDRGVPREYELRKHTYAELKARDLGAQAAQHVIKKVRDAYTALHANIKAGNLGQPRSKRRVEAESKPITFRAGAAQPYDDRCRAT</sequence>
<organism evidence="2 3">
    <name type="scientific">Streptomyces carpinensis</name>
    <dbReference type="NCBI Taxonomy" id="66369"/>
    <lineage>
        <taxon>Bacteria</taxon>
        <taxon>Bacillati</taxon>
        <taxon>Actinomycetota</taxon>
        <taxon>Actinomycetes</taxon>
        <taxon>Kitasatosporales</taxon>
        <taxon>Streptomycetaceae</taxon>
        <taxon>Streptomyces</taxon>
    </lineage>
</organism>
<name>A0ABV1W7Q9_9ACTN</name>
<protein>
    <recommendedName>
        <fullName evidence="4">Transposase</fullName>
    </recommendedName>
</protein>
<proteinExistence type="predicted"/>